<dbReference type="InterPro" id="IPR050493">
    <property type="entry name" value="FAD-dep_Monooxygenase_BioMet"/>
</dbReference>
<dbReference type="SUPFAM" id="SSF51905">
    <property type="entry name" value="FAD/NAD(P)-binding domain"/>
    <property type="match status" value="1"/>
</dbReference>
<keyword evidence="2 4" id="KW-0503">Monooxygenase</keyword>
<feature type="domain" description="FAD-binding" evidence="3">
    <location>
        <begin position="4"/>
        <end position="338"/>
    </location>
</feature>
<keyword evidence="1" id="KW-0560">Oxidoreductase</keyword>
<name>A0A919UX81_9ACTN</name>
<dbReference type="InterPro" id="IPR036188">
    <property type="entry name" value="FAD/NAD-bd_sf"/>
</dbReference>
<comment type="caution">
    <text evidence="4">The sequence shown here is derived from an EMBL/GenBank/DDBJ whole genome shotgun (WGS) entry which is preliminary data.</text>
</comment>
<evidence type="ECO:0000256" key="2">
    <source>
        <dbReference type="ARBA" id="ARBA00023033"/>
    </source>
</evidence>
<proteinExistence type="predicted"/>
<organism evidence="4 5">
    <name type="scientific">Sphaerisporangium rufum</name>
    <dbReference type="NCBI Taxonomy" id="1381558"/>
    <lineage>
        <taxon>Bacteria</taxon>
        <taxon>Bacillati</taxon>
        <taxon>Actinomycetota</taxon>
        <taxon>Actinomycetes</taxon>
        <taxon>Streptosporangiales</taxon>
        <taxon>Streptosporangiaceae</taxon>
        <taxon>Sphaerisporangium</taxon>
    </lineage>
</organism>
<dbReference type="Gene3D" id="3.50.50.60">
    <property type="entry name" value="FAD/NAD(P)-binding domain"/>
    <property type="match status" value="1"/>
</dbReference>
<dbReference type="PANTHER" id="PTHR13789">
    <property type="entry name" value="MONOOXYGENASE"/>
    <property type="match status" value="1"/>
</dbReference>
<dbReference type="PANTHER" id="PTHR13789:SF309">
    <property type="entry name" value="PUTATIVE (AFU_ORTHOLOGUE AFUA_6G14510)-RELATED"/>
    <property type="match status" value="1"/>
</dbReference>
<dbReference type="GO" id="GO:0071949">
    <property type="term" value="F:FAD binding"/>
    <property type="evidence" value="ECO:0007669"/>
    <property type="project" value="InterPro"/>
</dbReference>
<evidence type="ECO:0000313" key="4">
    <source>
        <dbReference type="EMBL" id="GII76751.1"/>
    </source>
</evidence>
<dbReference type="InterPro" id="IPR002938">
    <property type="entry name" value="FAD-bd"/>
</dbReference>
<dbReference type="EMBL" id="BOOU01000025">
    <property type="protein sequence ID" value="GII76751.1"/>
    <property type="molecule type" value="Genomic_DNA"/>
</dbReference>
<sequence length="385" mass="40302">MSHAVVVGGGIGGLTAACALIHSGWTVTVCERAPALTEVGFGLAMAPNAVKALDTIGLAGEVRRLAALQGPAGVRAASGRWLLRTSAEASLARFGEPTVLMMRAALVDLLANHLPDGTLRLGTTVRAVDPATGTVTTDAGELRGDVVVAADGIRSPIRGALFPAHPGPVPSGVTGWRMLVETPGETLGGSESWGGAGQVFGITPLAGERVYCYATAPLHRPGILPGHRAELRRLFAGWHDPIPRLLAELKEENVIQNDIWSLEPPLPAFHSGRVALLGDAAHAMTPNMGQGACQSIEDAVVLAAELRPALADPAALGPALAAYSAARQPRTAAIMRRSKTFCRLTQWSNPVAVRLREAAMATAGRLGDVTLRQFDDVFNWRPPVN</sequence>
<gene>
    <name evidence="4" type="ORF">Sru01_17330</name>
</gene>
<evidence type="ECO:0000256" key="1">
    <source>
        <dbReference type="ARBA" id="ARBA00023002"/>
    </source>
</evidence>
<dbReference type="Pfam" id="PF01494">
    <property type="entry name" value="FAD_binding_3"/>
    <property type="match status" value="1"/>
</dbReference>
<keyword evidence="5" id="KW-1185">Reference proteome</keyword>
<accession>A0A919UX81</accession>
<dbReference type="GO" id="GO:0004497">
    <property type="term" value="F:monooxygenase activity"/>
    <property type="evidence" value="ECO:0007669"/>
    <property type="project" value="UniProtKB-KW"/>
</dbReference>
<protein>
    <submittedName>
        <fullName evidence="4">Monooxygenase</fullName>
    </submittedName>
</protein>
<reference evidence="4" key="1">
    <citation type="submission" date="2021-01" db="EMBL/GenBank/DDBJ databases">
        <title>Whole genome shotgun sequence of Sphaerisporangium rufum NBRC 109079.</title>
        <authorList>
            <person name="Komaki H."/>
            <person name="Tamura T."/>
        </authorList>
    </citation>
    <scope>NUCLEOTIDE SEQUENCE</scope>
    <source>
        <strain evidence="4">NBRC 109079</strain>
    </source>
</reference>
<dbReference type="PRINTS" id="PR00420">
    <property type="entry name" value="RNGMNOXGNASE"/>
</dbReference>
<dbReference type="AlphaFoldDB" id="A0A919UX81"/>
<dbReference type="RefSeq" id="WP_203983376.1">
    <property type="nucleotide sequence ID" value="NZ_BOOU01000025.1"/>
</dbReference>
<evidence type="ECO:0000313" key="5">
    <source>
        <dbReference type="Proteomes" id="UP000655287"/>
    </source>
</evidence>
<dbReference type="Proteomes" id="UP000655287">
    <property type="component" value="Unassembled WGS sequence"/>
</dbReference>
<evidence type="ECO:0000259" key="3">
    <source>
        <dbReference type="Pfam" id="PF01494"/>
    </source>
</evidence>